<organism evidence="1 2">
    <name type="scientific">Portunus trituberculatus</name>
    <name type="common">Swimming crab</name>
    <name type="synonym">Neptunus trituberculatus</name>
    <dbReference type="NCBI Taxonomy" id="210409"/>
    <lineage>
        <taxon>Eukaryota</taxon>
        <taxon>Metazoa</taxon>
        <taxon>Ecdysozoa</taxon>
        <taxon>Arthropoda</taxon>
        <taxon>Crustacea</taxon>
        <taxon>Multicrustacea</taxon>
        <taxon>Malacostraca</taxon>
        <taxon>Eumalacostraca</taxon>
        <taxon>Eucarida</taxon>
        <taxon>Decapoda</taxon>
        <taxon>Pleocyemata</taxon>
        <taxon>Brachyura</taxon>
        <taxon>Eubrachyura</taxon>
        <taxon>Portunoidea</taxon>
        <taxon>Portunidae</taxon>
        <taxon>Portuninae</taxon>
        <taxon>Portunus</taxon>
    </lineage>
</organism>
<gene>
    <name evidence="1" type="ORF">E2C01_092058</name>
</gene>
<evidence type="ECO:0000313" key="1">
    <source>
        <dbReference type="EMBL" id="MPC96781.1"/>
    </source>
</evidence>
<name>A0A5B7JFJ8_PORTR</name>
<reference evidence="1 2" key="1">
    <citation type="submission" date="2019-05" db="EMBL/GenBank/DDBJ databases">
        <title>Another draft genome of Portunus trituberculatus and its Hox gene families provides insights of decapod evolution.</title>
        <authorList>
            <person name="Jeong J.-H."/>
            <person name="Song I."/>
            <person name="Kim S."/>
            <person name="Choi T."/>
            <person name="Kim D."/>
            <person name="Ryu S."/>
            <person name="Kim W."/>
        </authorList>
    </citation>
    <scope>NUCLEOTIDE SEQUENCE [LARGE SCALE GENOMIC DNA]</scope>
    <source>
        <tissue evidence="1">Muscle</tissue>
    </source>
</reference>
<protein>
    <submittedName>
        <fullName evidence="1">Uncharacterized protein</fullName>
    </submittedName>
</protein>
<keyword evidence="2" id="KW-1185">Reference proteome</keyword>
<dbReference type="AlphaFoldDB" id="A0A5B7JFJ8"/>
<dbReference type="Proteomes" id="UP000324222">
    <property type="component" value="Unassembled WGS sequence"/>
</dbReference>
<dbReference type="EMBL" id="VSRR010107329">
    <property type="protein sequence ID" value="MPC96781.1"/>
    <property type="molecule type" value="Genomic_DNA"/>
</dbReference>
<evidence type="ECO:0000313" key="2">
    <source>
        <dbReference type="Proteomes" id="UP000324222"/>
    </source>
</evidence>
<comment type="caution">
    <text evidence="1">The sequence shown here is derived from an EMBL/GenBank/DDBJ whole genome shotgun (WGS) entry which is preliminary data.</text>
</comment>
<sequence>MWTWMSSLDTLAAEMSKAESWPAGKCLMVSPSTATRVPLPSITSTVQGEPVHDKRETITNHSLRSLYTLTKKFTNILSR</sequence>
<proteinExistence type="predicted"/>
<accession>A0A5B7JFJ8</accession>